<keyword evidence="1" id="KW-0479">Metal-binding</keyword>
<protein>
    <recommendedName>
        <fullName evidence="4">4-hydroxy-4-methyl-2-oxoglutarate aldolase</fullName>
    </recommendedName>
</protein>
<organism evidence="2 3">
    <name type="scientific">Escallonia herrerae</name>
    <dbReference type="NCBI Taxonomy" id="1293975"/>
    <lineage>
        <taxon>Eukaryota</taxon>
        <taxon>Viridiplantae</taxon>
        <taxon>Streptophyta</taxon>
        <taxon>Embryophyta</taxon>
        <taxon>Tracheophyta</taxon>
        <taxon>Spermatophyta</taxon>
        <taxon>Magnoliopsida</taxon>
        <taxon>eudicotyledons</taxon>
        <taxon>Gunneridae</taxon>
        <taxon>Pentapetalae</taxon>
        <taxon>asterids</taxon>
        <taxon>campanulids</taxon>
        <taxon>Escalloniales</taxon>
        <taxon>Escalloniaceae</taxon>
        <taxon>Escallonia</taxon>
    </lineage>
</organism>
<reference evidence="2" key="1">
    <citation type="submission" date="2022-12" db="EMBL/GenBank/DDBJ databases">
        <title>Draft genome assemblies for two species of Escallonia (Escalloniales).</title>
        <authorList>
            <person name="Chanderbali A."/>
            <person name="Dervinis C."/>
            <person name="Anghel I."/>
            <person name="Soltis D."/>
            <person name="Soltis P."/>
            <person name="Zapata F."/>
        </authorList>
    </citation>
    <scope>NUCLEOTIDE SEQUENCE</scope>
    <source>
        <strain evidence="2">UCBG64.0493</strain>
        <tissue evidence="2">Leaf</tissue>
    </source>
</reference>
<dbReference type="PANTHER" id="PTHR33254:SF4">
    <property type="entry name" value="4-HYDROXY-4-METHYL-2-OXOGLUTARATE ALDOLASE 3-RELATED"/>
    <property type="match status" value="1"/>
</dbReference>
<dbReference type="AlphaFoldDB" id="A0AA88VSY9"/>
<dbReference type="EMBL" id="JAVXUP010001304">
    <property type="protein sequence ID" value="KAK3013357.1"/>
    <property type="molecule type" value="Genomic_DNA"/>
</dbReference>
<dbReference type="Gene3D" id="3.50.30.40">
    <property type="entry name" value="Ribonuclease E inhibitor RraA/RraA-like"/>
    <property type="match status" value="1"/>
</dbReference>
<dbReference type="CDD" id="cd16841">
    <property type="entry name" value="RraA_family"/>
    <property type="match status" value="1"/>
</dbReference>
<dbReference type="Proteomes" id="UP001188597">
    <property type="component" value="Unassembled WGS sequence"/>
</dbReference>
<keyword evidence="3" id="KW-1185">Reference proteome</keyword>
<feature type="binding site" evidence="1">
    <location>
        <position position="116"/>
    </location>
    <ligand>
        <name>substrate</name>
    </ligand>
</feature>
<dbReference type="PANTHER" id="PTHR33254">
    <property type="entry name" value="4-HYDROXY-4-METHYL-2-OXOGLUTARATE ALDOLASE 3-RELATED"/>
    <property type="match status" value="1"/>
</dbReference>
<dbReference type="SUPFAM" id="SSF89562">
    <property type="entry name" value="RraA-like"/>
    <property type="match status" value="1"/>
</dbReference>
<name>A0AA88VSY9_9ASTE</name>
<gene>
    <name evidence="2" type="ORF">RJ639_008350</name>
</gene>
<dbReference type="GO" id="GO:0046872">
    <property type="term" value="F:metal ion binding"/>
    <property type="evidence" value="ECO:0007669"/>
    <property type="project" value="UniProtKB-KW"/>
</dbReference>
<evidence type="ECO:0000313" key="2">
    <source>
        <dbReference type="EMBL" id="KAK3013357.1"/>
    </source>
</evidence>
<evidence type="ECO:0000313" key="3">
    <source>
        <dbReference type="Proteomes" id="UP001188597"/>
    </source>
</evidence>
<dbReference type="InterPro" id="IPR005493">
    <property type="entry name" value="RraA/RraA-like"/>
</dbReference>
<sequence length="146" mass="15473">MGGQSPRYKEASSELDFVLLDHAGQTPTRRQSMASSATAEACDLWPVPIILGAVVVTLKLFDDNGLLRELLETRGESGVLVIDGGGSMRCALIVGTLAQLARNMGWAGIVVNGCVRDVDDINACDIGVRASASHPRKPNKKGIGER</sequence>
<accession>A0AA88VSY9</accession>
<evidence type="ECO:0000256" key="1">
    <source>
        <dbReference type="PIRSR" id="PIRSR605493-1"/>
    </source>
</evidence>
<comment type="cofactor">
    <cofactor evidence="1">
        <name>Mg(2+)</name>
        <dbReference type="ChEBI" id="CHEBI:18420"/>
    </cofactor>
</comment>
<keyword evidence="1" id="KW-0460">Magnesium</keyword>
<evidence type="ECO:0008006" key="4">
    <source>
        <dbReference type="Google" id="ProtNLM"/>
    </source>
</evidence>
<dbReference type="Pfam" id="PF03737">
    <property type="entry name" value="RraA-like"/>
    <property type="match status" value="1"/>
</dbReference>
<feature type="binding site" evidence="1">
    <location>
        <position position="117"/>
    </location>
    <ligand>
        <name>Mg(2+)</name>
        <dbReference type="ChEBI" id="CHEBI:18420"/>
    </ligand>
</feature>
<dbReference type="InterPro" id="IPR036704">
    <property type="entry name" value="RraA/RraA-like_sf"/>
</dbReference>
<comment type="caution">
    <text evidence="2">The sequence shown here is derived from an EMBL/GenBank/DDBJ whole genome shotgun (WGS) entry which is preliminary data.</text>
</comment>
<proteinExistence type="predicted"/>